<protein>
    <recommendedName>
        <fullName evidence="3">CCHC-type domain-containing protein</fullName>
    </recommendedName>
</protein>
<accession>A0A1X6N7S0</accession>
<sequence length="211" mass="24076">EAASWLRERDVMPKFISFYDGGNSVAKGNKYPIIVEFVSTDFDPSSEHEVRKIETDSALMAHAIQATRWLKPTNRRRPFQAVAHLFMSFGSPEDANTAIRDGLIVEGKRVWARKLLPEPRHCLRCHQIGSNHLAADCPKERDTCGTCGKEHRTAECTVRSREDRYCVNCEAAGHGAWDCACPTFRAKYATFARNRPEDEYCYYPTSDPRTW</sequence>
<name>A0A1X6N7S0_9APHY</name>
<proteinExistence type="predicted"/>
<dbReference type="EMBL" id="KZ110594">
    <property type="protein sequence ID" value="OSX64552.1"/>
    <property type="molecule type" value="Genomic_DNA"/>
</dbReference>
<dbReference type="RefSeq" id="XP_024341346.1">
    <property type="nucleotide sequence ID" value="XM_024483018.1"/>
</dbReference>
<dbReference type="AlphaFoldDB" id="A0A1X6N7S0"/>
<evidence type="ECO:0008006" key="3">
    <source>
        <dbReference type="Google" id="ProtNLM"/>
    </source>
</evidence>
<keyword evidence="2" id="KW-1185">Reference proteome</keyword>
<dbReference type="OrthoDB" id="4230923at2759"/>
<dbReference type="GeneID" id="36327967"/>
<feature type="non-terminal residue" evidence="1">
    <location>
        <position position="211"/>
    </location>
</feature>
<reference evidence="1 2" key="1">
    <citation type="submission" date="2017-04" db="EMBL/GenBank/DDBJ databases">
        <title>Genome Sequence of the Model Brown-Rot Fungus Postia placenta SB12.</title>
        <authorList>
            <consortium name="DOE Joint Genome Institute"/>
            <person name="Gaskell J."/>
            <person name="Kersten P."/>
            <person name="Larrondo L.F."/>
            <person name="Canessa P."/>
            <person name="Martinez D."/>
            <person name="Hibbett D."/>
            <person name="Schmoll M."/>
            <person name="Kubicek C.P."/>
            <person name="Martinez A.T."/>
            <person name="Yadav J."/>
            <person name="Master E."/>
            <person name="Magnuson J.K."/>
            <person name="James T."/>
            <person name="Yaver D."/>
            <person name="Berka R."/>
            <person name="Labutti K."/>
            <person name="Lipzen A."/>
            <person name="Aerts A."/>
            <person name="Barry K."/>
            <person name="Henrissat B."/>
            <person name="Blanchette R."/>
            <person name="Grigoriev I."/>
            <person name="Cullen D."/>
        </authorList>
    </citation>
    <scope>NUCLEOTIDE SEQUENCE [LARGE SCALE GENOMIC DNA]</scope>
    <source>
        <strain evidence="1 2">MAD-698-R-SB12</strain>
    </source>
</reference>
<feature type="non-terminal residue" evidence="1">
    <location>
        <position position="1"/>
    </location>
</feature>
<evidence type="ECO:0000313" key="1">
    <source>
        <dbReference type="EMBL" id="OSX64552.1"/>
    </source>
</evidence>
<evidence type="ECO:0000313" key="2">
    <source>
        <dbReference type="Proteomes" id="UP000194127"/>
    </source>
</evidence>
<dbReference type="Proteomes" id="UP000194127">
    <property type="component" value="Unassembled WGS sequence"/>
</dbReference>
<organism evidence="1 2">
    <name type="scientific">Postia placenta MAD-698-R-SB12</name>
    <dbReference type="NCBI Taxonomy" id="670580"/>
    <lineage>
        <taxon>Eukaryota</taxon>
        <taxon>Fungi</taxon>
        <taxon>Dikarya</taxon>
        <taxon>Basidiomycota</taxon>
        <taxon>Agaricomycotina</taxon>
        <taxon>Agaricomycetes</taxon>
        <taxon>Polyporales</taxon>
        <taxon>Adustoporiaceae</taxon>
        <taxon>Rhodonia</taxon>
    </lineage>
</organism>
<gene>
    <name evidence="1" type="ORF">POSPLADRAFT_1083670</name>
</gene>